<dbReference type="Gene3D" id="3.40.140.10">
    <property type="entry name" value="Cytidine Deaminase, domain 2"/>
    <property type="match status" value="1"/>
</dbReference>
<sequence>MDDLGWLRTAVELGRRCPPSATAFSVGAVIVADDQIIAEGFSRQTDPADHAEEVALRHAAGWFAAQREQSTPAAVTIYSSLEPCGQRASRPHTCTDLILQAGLRRVVFALAEPETFVQPRGAALLRAAGVEVVHLPQLADEVADTNAHLR</sequence>
<proteinExistence type="predicted"/>
<dbReference type="InParanoid" id="A0A543B2Z0"/>
<evidence type="ECO:0000313" key="2">
    <source>
        <dbReference type="EMBL" id="TQL79191.1"/>
    </source>
</evidence>
<protein>
    <submittedName>
        <fullName evidence="2">Diaminohydroxyphosphoribosylaminopyrimidine deaminase</fullName>
    </submittedName>
</protein>
<comment type="caution">
    <text evidence="2">The sequence shown here is derived from an EMBL/GenBank/DDBJ whole genome shotgun (WGS) entry which is preliminary data.</text>
</comment>
<name>A0A543B2Z0_9ACTN</name>
<feature type="domain" description="CMP/dCMP-type deaminase" evidence="1">
    <location>
        <begin position="1"/>
        <end position="132"/>
    </location>
</feature>
<dbReference type="GO" id="GO:0008835">
    <property type="term" value="F:diaminohydroxyphosphoribosylaminopyrimidine deaminase activity"/>
    <property type="evidence" value="ECO:0007669"/>
    <property type="project" value="TreeGrafter"/>
</dbReference>
<keyword evidence="3" id="KW-1185">Reference proteome</keyword>
<dbReference type="RefSeq" id="WP_142044311.1">
    <property type="nucleotide sequence ID" value="NZ_JBHTGS010000002.1"/>
</dbReference>
<evidence type="ECO:0000259" key="1">
    <source>
        <dbReference type="PROSITE" id="PS51747"/>
    </source>
</evidence>
<dbReference type="InterPro" id="IPR016193">
    <property type="entry name" value="Cytidine_deaminase-like"/>
</dbReference>
<dbReference type="PROSITE" id="PS51747">
    <property type="entry name" value="CYT_DCMP_DEAMINASES_2"/>
    <property type="match status" value="1"/>
</dbReference>
<dbReference type="PANTHER" id="PTHR11079">
    <property type="entry name" value="CYTOSINE DEAMINASE FAMILY MEMBER"/>
    <property type="match status" value="1"/>
</dbReference>
<dbReference type="EMBL" id="VFOW01000001">
    <property type="protein sequence ID" value="TQL79191.1"/>
    <property type="molecule type" value="Genomic_DNA"/>
</dbReference>
<accession>A0A543B2Z0</accession>
<dbReference type="SUPFAM" id="SSF53927">
    <property type="entry name" value="Cytidine deaminase-like"/>
    <property type="match status" value="1"/>
</dbReference>
<dbReference type="Pfam" id="PF00383">
    <property type="entry name" value="dCMP_cyt_deam_1"/>
    <property type="match status" value="1"/>
</dbReference>
<gene>
    <name evidence="2" type="ORF">FB566_4792</name>
</gene>
<organism evidence="2 3">
    <name type="scientific">Stackebrandtia endophytica</name>
    <dbReference type="NCBI Taxonomy" id="1496996"/>
    <lineage>
        <taxon>Bacteria</taxon>
        <taxon>Bacillati</taxon>
        <taxon>Actinomycetota</taxon>
        <taxon>Actinomycetes</taxon>
        <taxon>Glycomycetales</taxon>
        <taxon>Glycomycetaceae</taxon>
        <taxon>Stackebrandtia</taxon>
    </lineage>
</organism>
<reference evidence="2 3" key="1">
    <citation type="submission" date="2019-06" db="EMBL/GenBank/DDBJ databases">
        <title>Sequencing the genomes of 1000 actinobacteria strains.</title>
        <authorList>
            <person name="Klenk H.-P."/>
        </authorList>
    </citation>
    <scope>NUCLEOTIDE SEQUENCE [LARGE SCALE GENOMIC DNA]</scope>
    <source>
        <strain evidence="2 3">DSM 45928</strain>
    </source>
</reference>
<dbReference type="PANTHER" id="PTHR11079:SF162">
    <property type="entry name" value="RIBOFLAVIN BIOSYNTHESIS PROTEIN PYRD, CHLOROPLASTIC"/>
    <property type="match status" value="1"/>
</dbReference>
<evidence type="ECO:0000313" key="3">
    <source>
        <dbReference type="Proteomes" id="UP000317043"/>
    </source>
</evidence>
<dbReference type="AlphaFoldDB" id="A0A543B2Z0"/>
<dbReference type="OrthoDB" id="9800865at2"/>
<dbReference type="InterPro" id="IPR002125">
    <property type="entry name" value="CMP_dCMP_dom"/>
</dbReference>
<dbReference type="Proteomes" id="UP000317043">
    <property type="component" value="Unassembled WGS sequence"/>
</dbReference>